<dbReference type="InterPro" id="IPR029044">
    <property type="entry name" value="Nucleotide-diphossugar_trans"/>
</dbReference>
<proteinExistence type="inferred from homology"/>
<evidence type="ECO:0000256" key="2">
    <source>
        <dbReference type="ARBA" id="ARBA00022676"/>
    </source>
</evidence>
<feature type="coiled-coil region" evidence="4">
    <location>
        <begin position="427"/>
        <end position="479"/>
    </location>
</feature>
<keyword evidence="3 6" id="KW-0808">Transferase</keyword>
<sequence length="1190" mass="134298">MKKNKLWVVLGMHRSGTSAMSRALSVLGAHHGHHVTAVAQDNPTGFWEDAEVVAFNDGLLASLGLGWFDLTPLPQGVLELPLWRKKREQAKALMQERFLSCTTFALKDPRLCRLLPFWQAVWNELELDVRYVFCVRDPAGVAQSLAKRNLFAAGYSSALWLRYILDALQAISKNEVALVVDYNDLLRNSKRQLERMAQHFGSQCDDLELEHFSNYFLDISLDHGVLTGDSPLCELASSLYQDIKSIDVISSVEVGRLEYYSQLLLKFTIAMREDARYADGLHNSLTWQHIQHRHDQDIFDLNSQIPRVDSEINEIRKVTHGEIVRLDANINEANKVVHGEIVRLDASINETSKVAHGEIVRLDANINEANKVVHGEIVRLDASINETSKVAHGEIARLDGLVDGLLHSDSVHSTWINQLSSHLTNINDSFANKIADLEEDFAAQRSELNEISSSQLRLIERLKEQNNVLNDRIHQQSDQINHLLSAVYWKRRVIKRMLASGYHRSRPLVRNLRPWIPTQLANTIKSFIDRRVLSSSTYSLIQSTYPVFSEVTHSEEQHLDENIQKALNCAGSQFDVIVFPVIDWAFRVQRPQHLARELGAAGHRVFYLTTTFFPSKKAGFVLLDNPAPNVFVCQLNLSGVHPVIYQTLPKGKVLNQLRMSLDGMRSTLNIKNSVSIIDLPFWHNVADAIPANQIVYDCMDYHPGFSTNSDQMHQQEQQLLQDADLVITTSSRLSDFISEVRENSVIRNAAEVAFFSAKSNVKLYSSSKKVVGYYGAISDWFDMDLVIKSAQAYPEWDFVLVGSTFGCDISVAEKEPNIHFTGEVPYADLPGYLSAFDVCTIPFKLVELTLCTNPVKVYEYLAAGKPVVATAMPEVLMIDDMVHVGHSSIEYIEQLAVAMNEAENEELASCRSNWAMQHDWKSRAELLTAEIVNCQPKVSIIVLTYNNLDLTKACLHSIEKHSHYSNIELILVDNASSDGTPEFLISYAEGKEHVVLCLNDTNLGFSAGNNVGLKAATGDYIVILNNDTYVTEGWIHGLVRGLRRNPSLGLVGPVTNNIGNEAKININYSDMEQMAIAAREYTRTHAGEVYPVRAAAFFCVMFSRIVYEKVGPMEEKFGVGFFEDDDYCNRVREAGYDVAVIEDVFVHHHLSASFNKLKAEKKQELFDRNKKIYEDKWGNWIPHKYRDGVK</sequence>
<gene>
    <name evidence="6" type="ORF">VCX44_16150</name>
</gene>
<dbReference type="Gene3D" id="3.90.550.10">
    <property type="entry name" value="Spore Coat Polysaccharide Biosynthesis Protein SpsA, Chain A"/>
    <property type="match status" value="1"/>
</dbReference>
<feature type="domain" description="Glycosyltransferase 2-like" evidence="5">
    <location>
        <begin position="939"/>
        <end position="1110"/>
    </location>
</feature>
<dbReference type="Proteomes" id="UP001304847">
    <property type="component" value="Unassembled WGS sequence"/>
</dbReference>
<keyword evidence="4" id="KW-0175">Coiled coil</keyword>
<dbReference type="RefSeq" id="WP_323580806.1">
    <property type="nucleotide sequence ID" value="NZ_JAYGOJ010000097.1"/>
</dbReference>
<dbReference type="SUPFAM" id="SSF52540">
    <property type="entry name" value="P-loop containing nucleoside triphosphate hydrolases"/>
    <property type="match status" value="1"/>
</dbReference>
<dbReference type="SUPFAM" id="SSF53756">
    <property type="entry name" value="UDP-Glycosyltransferase/glycogen phosphorylase"/>
    <property type="match status" value="1"/>
</dbReference>
<keyword evidence="2 6" id="KW-0328">Glycosyltransferase</keyword>
<dbReference type="CDD" id="cd04186">
    <property type="entry name" value="GT_2_like_c"/>
    <property type="match status" value="1"/>
</dbReference>
<name>A0ABU5W8Q3_AERCA</name>
<protein>
    <submittedName>
        <fullName evidence="6">Glycosyltransferase</fullName>
        <ecNumber evidence="6">2.4.-.-</ecNumber>
    </submittedName>
</protein>
<organism evidence="6 7">
    <name type="scientific">Aeromonas caviae</name>
    <name type="common">Aeromonas punctata</name>
    <dbReference type="NCBI Taxonomy" id="648"/>
    <lineage>
        <taxon>Bacteria</taxon>
        <taxon>Pseudomonadati</taxon>
        <taxon>Pseudomonadota</taxon>
        <taxon>Gammaproteobacteria</taxon>
        <taxon>Aeromonadales</taxon>
        <taxon>Aeromonadaceae</taxon>
        <taxon>Aeromonas</taxon>
    </lineage>
</organism>
<evidence type="ECO:0000256" key="3">
    <source>
        <dbReference type="ARBA" id="ARBA00022679"/>
    </source>
</evidence>
<evidence type="ECO:0000259" key="5">
    <source>
        <dbReference type="Pfam" id="PF00535"/>
    </source>
</evidence>
<dbReference type="PANTHER" id="PTHR43179:SF12">
    <property type="entry name" value="GALACTOFURANOSYLTRANSFERASE GLFT2"/>
    <property type="match status" value="1"/>
</dbReference>
<keyword evidence="7" id="KW-1185">Reference proteome</keyword>
<evidence type="ECO:0000313" key="7">
    <source>
        <dbReference type="Proteomes" id="UP001304847"/>
    </source>
</evidence>
<dbReference type="SUPFAM" id="SSF53448">
    <property type="entry name" value="Nucleotide-diphospho-sugar transferases"/>
    <property type="match status" value="1"/>
</dbReference>
<evidence type="ECO:0000313" key="6">
    <source>
        <dbReference type="EMBL" id="MEA9437292.1"/>
    </source>
</evidence>
<dbReference type="Gene3D" id="3.40.50.2000">
    <property type="entry name" value="Glycogen Phosphorylase B"/>
    <property type="match status" value="1"/>
</dbReference>
<dbReference type="EMBL" id="JAYGOJ010000097">
    <property type="protein sequence ID" value="MEA9437292.1"/>
    <property type="molecule type" value="Genomic_DNA"/>
</dbReference>
<evidence type="ECO:0000256" key="1">
    <source>
        <dbReference type="ARBA" id="ARBA00006739"/>
    </source>
</evidence>
<dbReference type="GO" id="GO:0016757">
    <property type="term" value="F:glycosyltransferase activity"/>
    <property type="evidence" value="ECO:0007669"/>
    <property type="project" value="UniProtKB-KW"/>
</dbReference>
<dbReference type="Pfam" id="PF00535">
    <property type="entry name" value="Glycos_transf_2"/>
    <property type="match status" value="1"/>
</dbReference>
<dbReference type="Pfam" id="PF13692">
    <property type="entry name" value="Glyco_trans_1_4"/>
    <property type="match status" value="1"/>
</dbReference>
<evidence type="ECO:0000256" key="4">
    <source>
        <dbReference type="SAM" id="Coils"/>
    </source>
</evidence>
<dbReference type="PANTHER" id="PTHR43179">
    <property type="entry name" value="RHAMNOSYLTRANSFERASE WBBL"/>
    <property type="match status" value="1"/>
</dbReference>
<dbReference type="Gene3D" id="3.40.50.300">
    <property type="entry name" value="P-loop containing nucleotide triphosphate hydrolases"/>
    <property type="match status" value="1"/>
</dbReference>
<dbReference type="InterPro" id="IPR001173">
    <property type="entry name" value="Glyco_trans_2-like"/>
</dbReference>
<dbReference type="EC" id="2.4.-.-" evidence="6"/>
<comment type="caution">
    <text evidence="6">The sequence shown here is derived from an EMBL/GenBank/DDBJ whole genome shotgun (WGS) entry which is preliminary data.</text>
</comment>
<comment type="similarity">
    <text evidence="1">Belongs to the glycosyltransferase 2 family.</text>
</comment>
<dbReference type="InterPro" id="IPR027417">
    <property type="entry name" value="P-loop_NTPase"/>
</dbReference>
<accession>A0ABU5W8Q3</accession>
<reference evidence="6 7" key="1">
    <citation type="submission" date="2023-12" db="EMBL/GenBank/DDBJ databases">
        <title>Characterization of antibiotic resistance in Aeromonas spp. in hospital effluent.</title>
        <authorList>
            <person name="Negoseki B.R.S."/>
            <person name="Krul D."/>
            <person name="Siqueira A.C."/>
            <person name="Almeida M."/>
            <person name="Mesa D."/>
            <person name="Conte D."/>
            <person name="Dalla-Costa L.M."/>
        </authorList>
    </citation>
    <scope>NUCLEOTIDE SEQUENCE [LARGE SCALE GENOMIC DNA]</scope>
    <source>
        <strain evidence="6 7">36v</strain>
    </source>
</reference>